<dbReference type="PROSITE" id="PS51379">
    <property type="entry name" value="4FE4S_FER_2"/>
    <property type="match status" value="1"/>
</dbReference>
<dbReference type="InterPro" id="IPR017900">
    <property type="entry name" value="4Fe4S_Fe_S_CS"/>
</dbReference>
<keyword evidence="2" id="KW-0963">Cytoplasm</keyword>
<keyword evidence="1" id="KW-0411">Iron-sulfur</keyword>
<dbReference type="EC" id="1.17.99.6" evidence="7"/>
<dbReference type="Pfam" id="PF13484">
    <property type="entry name" value="Fer4_16"/>
    <property type="match status" value="1"/>
</dbReference>
<dbReference type="GO" id="GO:0051539">
    <property type="term" value="F:4 iron, 4 sulfur cluster binding"/>
    <property type="evidence" value="ECO:0007669"/>
    <property type="project" value="UniProtKB-KW"/>
</dbReference>
<dbReference type="Pfam" id="PF08331">
    <property type="entry name" value="QueG_DUF1730"/>
    <property type="match status" value="1"/>
</dbReference>
<accession>A0A644U842</accession>
<dbReference type="NCBIfam" id="TIGR00276">
    <property type="entry name" value="tRNA epoxyqueuosine(34) reductase QueG"/>
    <property type="match status" value="1"/>
</dbReference>
<keyword evidence="1" id="KW-0479">Metal-binding</keyword>
<organism evidence="7">
    <name type="scientific">bioreactor metagenome</name>
    <dbReference type="NCBI Taxonomy" id="1076179"/>
    <lineage>
        <taxon>unclassified sequences</taxon>
        <taxon>metagenomes</taxon>
        <taxon>ecological metagenomes</taxon>
    </lineage>
</organism>
<dbReference type="PANTHER" id="PTHR30002:SF4">
    <property type="entry name" value="EPOXYQUEUOSINE REDUCTASE"/>
    <property type="match status" value="1"/>
</dbReference>
<dbReference type="InterPro" id="IPR017896">
    <property type="entry name" value="4Fe4S_Fe-S-bd"/>
</dbReference>
<dbReference type="AlphaFoldDB" id="A0A644U842"/>
<proteinExistence type="predicted"/>
<dbReference type="GO" id="GO:0008616">
    <property type="term" value="P:tRNA queuosine(34) biosynthetic process"/>
    <property type="evidence" value="ECO:0007669"/>
    <property type="project" value="UniProtKB-KW"/>
</dbReference>
<evidence type="ECO:0000256" key="3">
    <source>
        <dbReference type="ARBA" id="ARBA00022694"/>
    </source>
</evidence>
<keyword evidence="1" id="KW-0408">Iron</keyword>
<protein>
    <submittedName>
        <fullName evidence="7">Epoxyqueuosine reductase</fullName>
        <ecNumber evidence="7">1.17.99.6</ecNumber>
    </submittedName>
</protein>
<gene>
    <name evidence="7" type="primary">queG_9</name>
    <name evidence="7" type="ORF">SDC9_20932</name>
</gene>
<keyword evidence="4" id="KW-0671">Queuosine biosynthesis</keyword>
<dbReference type="PROSITE" id="PS00198">
    <property type="entry name" value="4FE4S_FER_1"/>
    <property type="match status" value="1"/>
</dbReference>
<evidence type="ECO:0000256" key="2">
    <source>
        <dbReference type="ARBA" id="ARBA00022490"/>
    </source>
</evidence>
<comment type="caution">
    <text evidence="7">The sequence shown here is derived from an EMBL/GenBank/DDBJ whole genome shotgun (WGS) entry which is preliminary data.</text>
</comment>
<dbReference type="EMBL" id="VSSQ01000085">
    <property type="protein sequence ID" value="MPL75111.1"/>
    <property type="molecule type" value="Genomic_DNA"/>
</dbReference>
<evidence type="ECO:0000259" key="6">
    <source>
        <dbReference type="PROSITE" id="PS51379"/>
    </source>
</evidence>
<feature type="domain" description="4Fe-4S ferredoxin-type" evidence="6">
    <location>
        <begin position="162"/>
        <end position="194"/>
    </location>
</feature>
<evidence type="ECO:0000256" key="1">
    <source>
        <dbReference type="ARBA" id="ARBA00022485"/>
    </source>
</evidence>
<name>A0A644U842_9ZZZZ</name>
<keyword evidence="5 7" id="KW-0560">Oxidoreductase</keyword>
<dbReference type="InterPro" id="IPR004453">
    <property type="entry name" value="QueG"/>
</dbReference>
<reference evidence="7" key="1">
    <citation type="submission" date="2019-08" db="EMBL/GenBank/DDBJ databases">
        <authorList>
            <person name="Kucharzyk K."/>
            <person name="Murdoch R.W."/>
            <person name="Higgins S."/>
            <person name="Loffler F."/>
        </authorList>
    </citation>
    <scope>NUCLEOTIDE SEQUENCE</scope>
</reference>
<dbReference type="SUPFAM" id="SSF46548">
    <property type="entry name" value="alpha-helical ferredoxin"/>
    <property type="match status" value="1"/>
</dbReference>
<dbReference type="InterPro" id="IPR013542">
    <property type="entry name" value="QueG_DUF1730"/>
</dbReference>
<keyword evidence="1" id="KW-0004">4Fe-4S</keyword>
<keyword evidence="3" id="KW-0819">tRNA processing</keyword>
<evidence type="ECO:0000256" key="4">
    <source>
        <dbReference type="ARBA" id="ARBA00022785"/>
    </source>
</evidence>
<evidence type="ECO:0000313" key="7">
    <source>
        <dbReference type="EMBL" id="MPL75111.1"/>
    </source>
</evidence>
<sequence length="301" mass="34229">MKNKLKAFCTTIGIDCVGIAPIGPYIELGTTLAKRLALHQHTEFDEQDLAKRIDPSLTLPNVKSIIVCLFPYYIGNCQTANLPKYTYATDYHKVTISKLTQIAHYLKSLLKDFEHQAFADTGPLVDRYLAYLAGLGFYGLNSQLINDKYGSYFFVGYLLNNYPFEPDRPLARTCLKCGRCLAACPGKIIQGDFTIDPRGCKSYLTQKKGNLSDYEINILKKSQLVFGCDICQDVCPHNQNAQQTKIAEFRTNLVHKLDYEELAAMSNKEFTRRYGNHAFSWRGKKILLRNLEYCSDLEKPE</sequence>
<dbReference type="Gene3D" id="3.30.70.3270">
    <property type="match status" value="1"/>
</dbReference>
<dbReference type="GO" id="GO:0052693">
    <property type="term" value="F:epoxyqueuosine reductase activity"/>
    <property type="evidence" value="ECO:0007669"/>
    <property type="project" value="UniProtKB-EC"/>
</dbReference>
<dbReference type="PANTHER" id="PTHR30002">
    <property type="entry name" value="EPOXYQUEUOSINE REDUCTASE"/>
    <property type="match status" value="1"/>
</dbReference>
<evidence type="ECO:0000256" key="5">
    <source>
        <dbReference type="ARBA" id="ARBA00023002"/>
    </source>
</evidence>